<reference evidence="2" key="2">
    <citation type="submission" date="2013-04" db="UniProtKB">
        <authorList>
            <consortium name="EnsemblPlants"/>
        </authorList>
    </citation>
    <scope>IDENTIFICATION</scope>
</reference>
<protein>
    <submittedName>
        <fullName evidence="2">Uncharacterized protein</fullName>
    </submittedName>
</protein>
<evidence type="ECO:0000313" key="3">
    <source>
        <dbReference type="Proteomes" id="UP000006038"/>
    </source>
</evidence>
<dbReference type="AlphaFoldDB" id="J3MJL7"/>
<dbReference type="HOGENOM" id="CLU_2761852_0_0_1"/>
<evidence type="ECO:0000313" key="2">
    <source>
        <dbReference type="EnsemblPlants" id="OB07G15990.1"/>
    </source>
</evidence>
<keyword evidence="1" id="KW-0472">Membrane</keyword>
<organism evidence="2">
    <name type="scientific">Oryza brachyantha</name>
    <name type="common">malo sina</name>
    <dbReference type="NCBI Taxonomy" id="4533"/>
    <lineage>
        <taxon>Eukaryota</taxon>
        <taxon>Viridiplantae</taxon>
        <taxon>Streptophyta</taxon>
        <taxon>Embryophyta</taxon>
        <taxon>Tracheophyta</taxon>
        <taxon>Spermatophyta</taxon>
        <taxon>Magnoliopsida</taxon>
        <taxon>Liliopsida</taxon>
        <taxon>Poales</taxon>
        <taxon>Poaceae</taxon>
        <taxon>BOP clade</taxon>
        <taxon>Oryzoideae</taxon>
        <taxon>Oryzeae</taxon>
        <taxon>Oryzinae</taxon>
        <taxon>Oryza</taxon>
    </lineage>
</organism>
<name>J3MJL7_ORYBR</name>
<keyword evidence="1" id="KW-1133">Transmembrane helix</keyword>
<dbReference type="EnsemblPlants" id="OB07G15990.1">
    <property type="protein sequence ID" value="OB07G15990.1"/>
    <property type="gene ID" value="OB07G15990"/>
</dbReference>
<proteinExistence type="predicted"/>
<sequence length="70" mass="7651">MLSDIVSISYHSLTKFVPIYVIMMFNVFLCHFNLPHWSLDMATPAAGITGGAAATASRSHLLAWLRATQG</sequence>
<dbReference type="Gramene" id="OB07G15990.1">
    <property type="protein sequence ID" value="OB07G15990.1"/>
    <property type="gene ID" value="OB07G15990"/>
</dbReference>
<reference evidence="2" key="1">
    <citation type="journal article" date="2013" name="Nat. Commun.">
        <title>Whole-genome sequencing of Oryza brachyantha reveals mechanisms underlying Oryza genome evolution.</title>
        <authorList>
            <person name="Chen J."/>
            <person name="Huang Q."/>
            <person name="Gao D."/>
            <person name="Wang J."/>
            <person name="Lang Y."/>
            <person name="Liu T."/>
            <person name="Li B."/>
            <person name="Bai Z."/>
            <person name="Luis Goicoechea J."/>
            <person name="Liang C."/>
            <person name="Chen C."/>
            <person name="Zhang W."/>
            <person name="Sun S."/>
            <person name="Liao Y."/>
            <person name="Zhang X."/>
            <person name="Yang L."/>
            <person name="Song C."/>
            <person name="Wang M."/>
            <person name="Shi J."/>
            <person name="Liu G."/>
            <person name="Liu J."/>
            <person name="Zhou H."/>
            <person name="Zhou W."/>
            <person name="Yu Q."/>
            <person name="An N."/>
            <person name="Chen Y."/>
            <person name="Cai Q."/>
            <person name="Wang B."/>
            <person name="Liu B."/>
            <person name="Min J."/>
            <person name="Huang Y."/>
            <person name="Wu H."/>
            <person name="Li Z."/>
            <person name="Zhang Y."/>
            <person name="Yin Y."/>
            <person name="Song W."/>
            <person name="Jiang J."/>
            <person name="Jackson S.A."/>
            <person name="Wing R.A."/>
            <person name="Wang J."/>
            <person name="Chen M."/>
        </authorList>
    </citation>
    <scope>NUCLEOTIDE SEQUENCE [LARGE SCALE GENOMIC DNA]</scope>
    <source>
        <strain evidence="2">cv. IRGC 101232</strain>
    </source>
</reference>
<keyword evidence="3" id="KW-1185">Reference proteome</keyword>
<dbReference type="Proteomes" id="UP000006038">
    <property type="component" value="Chromosome 7"/>
</dbReference>
<evidence type="ECO:0000256" key="1">
    <source>
        <dbReference type="SAM" id="Phobius"/>
    </source>
</evidence>
<keyword evidence="1" id="KW-0812">Transmembrane</keyword>
<feature type="transmembrane region" description="Helical" evidence="1">
    <location>
        <begin position="16"/>
        <end position="34"/>
    </location>
</feature>
<accession>J3MJL7</accession>